<reference evidence="1 2" key="1">
    <citation type="submission" date="2015-09" db="EMBL/GenBank/DDBJ databases">
        <authorList>
            <consortium name="Pathogen Informatics"/>
        </authorList>
    </citation>
    <scope>NUCLEOTIDE SEQUENCE [LARGE SCALE GENOMIC DNA]</scope>
    <source>
        <strain evidence="1 2">2789STDY5608872</strain>
    </source>
</reference>
<evidence type="ECO:0000313" key="2">
    <source>
        <dbReference type="Proteomes" id="UP000095591"/>
    </source>
</evidence>
<dbReference type="EMBL" id="CYXP01000002">
    <property type="protein sequence ID" value="CUM97962.1"/>
    <property type="molecule type" value="Genomic_DNA"/>
</dbReference>
<name>A0A173T589_PARDI</name>
<dbReference type="PANTHER" id="PTHR33321">
    <property type="match status" value="1"/>
</dbReference>
<dbReference type="AlphaFoldDB" id="A0A173T589"/>
<dbReference type="InterPro" id="IPR007541">
    <property type="entry name" value="Uncharacterised_BSP"/>
</dbReference>
<dbReference type="RefSeq" id="WP_044545053.1">
    <property type="nucleotide sequence ID" value="NZ_CDRH01000140.1"/>
</dbReference>
<sequence length="265" mass="29742">MRYKQLISGAFLLWTCIACSGKKEQAATVAEATPTPWDNYYIGKIDFENLSPEAKGSAIYAAVIPDPEAYITKHARKVVETLYFTPEDSIPGIEEIHYTLKEYDGVSAKDGAPPSISIVYSTKWIEKSFANNDTAKVDYETRGVLYHELTHGFQLEPQGIGSYGTNKTFWAMIEGVADAVRYLNGGFTLEDRPKGGHYMDGYRTTGFFLAWLTQTKSPDFLRKFNRSTLEVIPWSFDGGVKYALGNDHDIDSLWKEYMATMGDEA</sequence>
<proteinExistence type="predicted"/>
<dbReference type="Pfam" id="PF04450">
    <property type="entry name" value="BSP"/>
    <property type="match status" value="1"/>
</dbReference>
<organism evidence="1 2">
    <name type="scientific">Parabacteroides distasonis</name>
    <dbReference type="NCBI Taxonomy" id="823"/>
    <lineage>
        <taxon>Bacteria</taxon>
        <taxon>Pseudomonadati</taxon>
        <taxon>Bacteroidota</taxon>
        <taxon>Bacteroidia</taxon>
        <taxon>Bacteroidales</taxon>
        <taxon>Tannerellaceae</taxon>
        <taxon>Parabacteroides</taxon>
    </lineage>
</organism>
<accession>A0A173T589</accession>
<dbReference type="Proteomes" id="UP000095591">
    <property type="component" value="Unassembled WGS sequence"/>
</dbReference>
<gene>
    <name evidence="1" type="ORF">ERS852429_01412</name>
</gene>
<protein>
    <submittedName>
        <fullName evidence="1">Plant Basic Secretory Protein</fullName>
    </submittedName>
</protein>
<dbReference type="PANTHER" id="PTHR33321:SF12">
    <property type="entry name" value="PLANT BASIC SECRETORY PROTEIN (BSP) FAMILY PROTEIN"/>
    <property type="match status" value="1"/>
</dbReference>
<evidence type="ECO:0000313" key="1">
    <source>
        <dbReference type="EMBL" id="CUM97962.1"/>
    </source>
</evidence>